<keyword evidence="14" id="KW-1185">Reference proteome</keyword>
<comment type="catalytic activity">
    <reaction evidence="8 11">
        <text>an N-terminal (5-L-glutamyl)-[peptide] + an alpha-amino acid = 5-L-glutamyl amino acid + an N-terminal L-alpha-aminoacyl-[peptide]</text>
        <dbReference type="Rhea" id="RHEA:23904"/>
        <dbReference type="Rhea" id="RHEA-COMP:9780"/>
        <dbReference type="Rhea" id="RHEA-COMP:9795"/>
        <dbReference type="ChEBI" id="CHEBI:77644"/>
        <dbReference type="ChEBI" id="CHEBI:78597"/>
        <dbReference type="ChEBI" id="CHEBI:78599"/>
        <dbReference type="ChEBI" id="CHEBI:78608"/>
        <dbReference type="EC" id="2.3.2.2"/>
    </reaction>
</comment>
<dbReference type="Gene3D" id="3.60.20.40">
    <property type="match status" value="1"/>
</dbReference>
<evidence type="ECO:0000256" key="3">
    <source>
        <dbReference type="ARBA" id="ARBA00009381"/>
    </source>
</evidence>
<evidence type="ECO:0000313" key="14">
    <source>
        <dbReference type="Proteomes" id="UP000465810"/>
    </source>
</evidence>
<keyword evidence="4 11" id="KW-0808">Transferase</keyword>
<evidence type="ECO:0000256" key="11">
    <source>
        <dbReference type="RuleBase" id="RU368036"/>
    </source>
</evidence>
<dbReference type="InterPro" id="IPR000101">
    <property type="entry name" value="GGT_peptidase"/>
</dbReference>
<evidence type="ECO:0000256" key="10">
    <source>
        <dbReference type="PIRSR" id="PIRSR600101-2"/>
    </source>
</evidence>
<dbReference type="EMBL" id="WVTD01000001">
    <property type="protein sequence ID" value="MYL96530.1"/>
    <property type="molecule type" value="Genomic_DNA"/>
</dbReference>
<comment type="catalytic activity">
    <reaction evidence="1 11">
        <text>an S-substituted glutathione + H2O = an S-substituted L-cysteinylglycine + L-glutamate</text>
        <dbReference type="Rhea" id="RHEA:59468"/>
        <dbReference type="ChEBI" id="CHEBI:15377"/>
        <dbReference type="ChEBI" id="CHEBI:29985"/>
        <dbReference type="ChEBI" id="CHEBI:90779"/>
        <dbReference type="ChEBI" id="CHEBI:143103"/>
        <dbReference type="EC" id="3.4.19.13"/>
    </reaction>
</comment>
<feature type="binding site" evidence="10">
    <location>
        <position position="118"/>
    </location>
    <ligand>
        <name>L-glutamate</name>
        <dbReference type="ChEBI" id="CHEBI:29985"/>
    </ligand>
</feature>
<comment type="pathway">
    <text evidence="11">Sulfur metabolism; glutathione metabolism.</text>
</comment>
<dbReference type="InterPro" id="IPR029055">
    <property type="entry name" value="Ntn_hydrolases_N"/>
</dbReference>
<feature type="signal peptide" evidence="12">
    <location>
        <begin position="1"/>
        <end position="34"/>
    </location>
</feature>
<protein>
    <recommendedName>
        <fullName evidence="11">Glutathione hydrolase proenzyme</fullName>
        <ecNumber evidence="11">2.3.2.2</ecNumber>
        <ecNumber evidence="11">3.4.19.13</ecNumber>
    </recommendedName>
    <component>
        <recommendedName>
            <fullName evidence="11">Glutathione hydrolase large chain</fullName>
        </recommendedName>
    </component>
    <component>
        <recommendedName>
            <fullName evidence="11">Glutathione hydrolase small chain</fullName>
        </recommendedName>
    </component>
</protein>
<name>A0A7X4GDS5_9SPHN</name>
<dbReference type="Pfam" id="PF01019">
    <property type="entry name" value="G_glu_transpept"/>
    <property type="match status" value="1"/>
</dbReference>
<dbReference type="AlphaFoldDB" id="A0A7X4GDS5"/>
<dbReference type="PANTHER" id="PTHR43199">
    <property type="entry name" value="GLUTATHIONE HYDROLASE"/>
    <property type="match status" value="1"/>
</dbReference>
<evidence type="ECO:0000256" key="5">
    <source>
        <dbReference type="ARBA" id="ARBA00022801"/>
    </source>
</evidence>
<dbReference type="Gene3D" id="1.10.246.130">
    <property type="match status" value="1"/>
</dbReference>
<dbReference type="SUPFAM" id="SSF56235">
    <property type="entry name" value="N-terminal nucleophile aminohydrolases (Ntn hydrolases)"/>
    <property type="match status" value="1"/>
</dbReference>
<evidence type="ECO:0000313" key="13">
    <source>
        <dbReference type="EMBL" id="MYL96530.1"/>
    </source>
</evidence>
<keyword evidence="6 11" id="KW-0865">Zymogen</keyword>
<evidence type="ECO:0000256" key="12">
    <source>
        <dbReference type="SAM" id="SignalP"/>
    </source>
</evidence>
<sequence>MSRSLTRGLFAPLALTLALNLAGCAATSTSPTIAAPAPVNSASAPGHAVFEKGMVSAADPRAAEAGARILRQGGSATDAAIATMLALTVVEPQSSGIGGGGFLLLADEQGQIESWDGRETAPAAATPRRFLDASGQPLPFRTAVIGGRSVGVPGSIALAASAHAAHGRLPWATLFQPAIELARDGFVLSRRGHDALANSAHTGAHDPQARAIFYGVDGKPLPLGTTIRNPALAGTLEMLAAKGAEGFYKGELAREIATKVAAETPADGKMTEADIAGFAARQRPGLCAKYRVYRICSMGPPSSGATTVLATLVQLEGFDLAALGPDSAKAWHLIAESQRLAYADRDLFLADPDFVPVPVKALLDPAYLRRRGALISADRAMTKVTAGLPAPGLALGEGPEEHGTSHFVVIDRQGNAASWTSTIESAFGSGLMAGGFYLNNELTDFSFVPEKDGVPVANRVEGGKRPRSSMAPTLVYGPDGKLLFVVGAAGGATIPVQVTRALIGVLDWKLPVDKALALPVLFAPGDTVNVEKGSRLEAMIPALTALGHPVKAAQMPLKTNAIAVVDGRLAGAGDPRSEGVAIAE</sequence>
<comment type="catalytic activity">
    <reaction evidence="2 11">
        <text>glutathione + H2O = L-cysteinylglycine + L-glutamate</text>
        <dbReference type="Rhea" id="RHEA:28807"/>
        <dbReference type="ChEBI" id="CHEBI:15377"/>
        <dbReference type="ChEBI" id="CHEBI:29985"/>
        <dbReference type="ChEBI" id="CHEBI:57925"/>
        <dbReference type="ChEBI" id="CHEBI:61694"/>
        <dbReference type="EC" id="3.4.19.13"/>
    </reaction>
</comment>
<dbReference type="Proteomes" id="UP000465810">
    <property type="component" value="Unassembled WGS sequence"/>
</dbReference>
<feature type="chain" id="PRO_5031240493" description="Glutathione hydrolase proenzyme" evidence="12">
    <location>
        <begin position="35"/>
        <end position="584"/>
    </location>
</feature>
<organism evidence="13 14">
    <name type="scientific">Novosphingobium silvae</name>
    <dbReference type="NCBI Taxonomy" id="2692619"/>
    <lineage>
        <taxon>Bacteria</taxon>
        <taxon>Pseudomonadati</taxon>
        <taxon>Pseudomonadota</taxon>
        <taxon>Alphaproteobacteria</taxon>
        <taxon>Sphingomonadales</taxon>
        <taxon>Sphingomonadaceae</taxon>
        <taxon>Novosphingobium</taxon>
    </lineage>
</organism>
<dbReference type="GO" id="GO:0006751">
    <property type="term" value="P:glutathione catabolic process"/>
    <property type="evidence" value="ECO:0007669"/>
    <property type="project" value="UniProtKB-UniRule"/>
</dbReference>
<dbReference type="PRINTS" id="PR01210">
    <property type="entry name" value="GGTRANSPTASE"/>
</dbReference>
<keyword evidence="5 11" id="KW-0378">Hydrolase</keyword>
<feature type="binding site" evidence="10">
    <location>
        <position position="491"/>
    </location>
    <ligand>
        <name>L-glutamate</name>
        <dbReference type="ChEBI" id="CHEBI:29985"/>
    </ligand>
</feature>
<feature type="binding site" evidence="10">
    <location>
        <position position="444"/>
    </location>
    <ligand>
        <name>L-glutamate</name>
        <dbReference type="ChEBI" id="CHEBI:29985"/>
    </ligand>
</feature>
<feature type="active site" description="Nucleophile" evidence="9">
    <location>
        <position position="404"/>
    </location>
</feature>
<dbReference type="UniPathway" id="UPA00204"/>
<dbReference type="GO" id="GO:0103068">
    <property type="term" value="F:leukotriene C4 gamma-glutamyl transferase activity"/>
    <property type="evidence" value="ECO:0007669"/>
    <property type="project" value="UniProtKB-EC"/>
</dbReference>
<comment type="subunit">
    <text evidence="11">This enzyme consists of two polypeptide chains, which are synthesized in precursor form from a single polypeptide.</text>
</comment>
<comment type="PTM">
    <text evidence="11">Cleaved by autocatalysis into a large and a small subunit.</text>
</comment>
<dbReference type="GO" id="GO:0036374">
    <property type="term" value="F:glutathione hydrolase activity"/>
    <property type="evidence" value="ECO:0007669"/>
    <property type="project" value="UniProtKB-UniRule"/>
</dbReference>
<accession>A0A7X4GDS5</accession>
<evidence type="ECO:0000256" key="6">
    <source>
        <dbReference type="ARBA" id="ARBA00023145"/>
    </source>
</evidence>
<evidence type="ECO:0000256" key="4">
    <source>
        <dbReference type="ARBA" id="ARBA00022679"/>
    </source>
</evidence>
<dbReference type="PANTHER" id="PTHR43199:SF1">
    <property type="entry name" value="GLUTATHIONE HYDROLASE PROENZYME"/>
    <property type="match status" value="1"/>
</dbReference>
<evidence type="ECO:0000256" key="2">
    <source>
        <dbReference type="ARBA" id="ARBA00001089"/>
    </source>
</evidence>
<dbReference type="NCBIfam" id="TIGR00066">
    <property type="entry name" value="g_glut_trans"/>
    <property type="match status" value="1"/>
</dbReference>
<gene>
    <name evidence="13" type="primary">ggt</name>
    <name evidence="13" type="ORF">GR702_01910</name>
</gene>
<dbReference type="RefSeq" id="WP_160984245.1">
    <property type="nucleotide sequence ID" value="NZ_WVTD01000001.1"/>
</dbReference>
<dbReference type="InterPro" id="IPR043137">
    <property type="entry name" value="GGT_ssub_C"/>
</dbReference>
<evidence type="ECO:0000256" key="9">
    <source>
        <dbReference type="PIRSR" id="PIRSR600101-1"/>
    </source>
</evidence>
<comment type="similarity">
    <text evidence="3 11">Belongs to the gamma-glutamyltransferase family.</text>
</comment>
<keyword evidence="7 11" id="KW-0012">Acyltransferase</keyword>
<evidence type="ECO:0000256" key="8">
    <source>
        <dbReference type="ARBA" id="ARBA00047417"/>
    </source>
</evidence>
<keyword evidence="12" id="KW-0732">Signal</keyword>
<dbReference type="InterPro" id="IPR051792">
    <property type="entry name" value="GGT_bact"/>
</dbReference>
<reference evidence="13 14" key="1">
    <citation type="submission" date="2019-12" db="EMBL/GenBank/DDBJ databases">
        <authorList>
            <person name="Feng G."/>
            <person name="Zhu H."/>
        </authorList>
    </citation>
    <scope>NUCLEOTIDE SEQUENCE [LARGE SCALE GENOMIC DNA]</scope>
    <source>
        <strain evidence="13 14">FGD1</strain>
    </source>
</reference>
<keyword evidence="11" id="KW-0317">Glutathione biosynthesis</keyword>
<evidence type="ECO:0000256" key="7">
    <source>
        <dbReference type="ARBA" id="ARBA00023315"/>
    </source>
</evidence>
<feature type="binding site" evidence="10">
    <location>
        <begin position="468"/>
        <end position="469"/>
    </location>
    <ligand>
        <name>L-glutamate</name>
        <dbReference type="ChEBI" id="CHEBI:29985"/>
    </ligand>
</feature>
<comment type="caution">
    <text evidence="13">The sequence shown here is derived from an EMBL/GenBank/DDBJ whole genome shotgun (WGS) entry which is preliminary data.</text>
</comment>
<dbReference type="GO" id="GO:0006750">
    <property type="term" value="P:glutathione biosynthetic process"/>
    <property type="evidence" value="ECO:0007669"/>
    <property type="project" value="UniProtKB-KW"/>
</dbReference>
<evidence type="ECO:0000256" key="1">
    <source>
        <dbReference type="ARBA" id="ARBA00001049"/>
    </source>
</evidence>
<dbReference type="EC" id="2.3.2.2" evidence="11"/>
<dbReference type="EC" id="3.4.19.13" evidence="11"/>
<dbReference type="InterPro" id="IPR043138">
    <property type="entry name" value="GGT_lsub"/>
</dbReference>
<proteinExistence type="inferred from homology"/>